<dbReference type="EMBL" id="JBHTBF010000004">
    <property type="protein sequence ID" value="MFC7319226.1"/>
    <property type="molecule type" value="Genomic_DNA"/>
</dbReference>
<proteinExistence type="predicted"/>
<gene>
    <name evidence="2" type="ORF">ACFQPE_20875</name>
</gene>
<keyword evidence="3" id="KW-1185">Reference proteome</keyword>
<dbReference type="Pfam" id="PF01663">
    <property type="entry name" value="Phosphodiest"/>
    <property type="match status" value="1"/>
</dbReference>
<feature type="compositionally biased region" description="Basic and acidic residues" evidence="1">
    <location>
        <begin position="522"/>
        <end position="532"/>
    </location>
</feature>
<evidence type="ECO:0000313" key="3">
    <source>
        <dbReference type="Proteomes" id="UP001596547"/>
    </source>
</evidence>
<evidence type="ECO:0000256" key="1">
    <source>
        <dbReference type="SAM" id="MobiDB-lite"/>
    </source>
</evidence>
<sequence>MTGRNLTTLIVGIDAACEEVLDPLFERDLLPNLQSLVERGVSGPLESQVPPWTPSAWPSLFTGTNPGKHGAYSFLRYDGYDWDVIDATVLREPALWDILDRHGRSSVVVNVPVTHPPSAIDGAIVPGFIAPESPACHPEGVLEELREAIGGYRVYSEEEFNSQAEKVARHVEYMRLVRMRGKAFRYLCERFDPDFGFLQFQQSDTVVHDLPGDRDELRAVYQAIDVQIGRVLDECDPDTVFVVSDHGIGPYSGMEFRVNAFLRDHGYLTTTRSGQGRPSWVPIFHDRLNEGDDGGDGGVGASAAATVLERGTALAGRVGVTPDRMVALLKRAGLDDHVARVVPASLLQTAAGEEQVDFANSRAYMRLPVELGIRINLAGREPDGIVPPERYEALRDELISLLSGVTTPDGAPVFERVARREEVFEGPEVEDAVDVVTIPADYDQFPSARLGADTFGPPNEPWNHKRDGIVVAAGEGVDASASVAGAHLLDIAPTVLATLGIPASDRMDGRVLDPVTPVGVREYPRPTPREERDGDSEYSVENRLVDLGYLD</sequence>
<dbReference type="Gene3D" id="3.40.720.10">
    <property type="entry name" value="Alkaline Phosphatase, subunit A"/>
    <property type="match status" value="2"/>
</dbReference>
<evidence type="ECO:0000313" key="2">
    <source>
        <dbReference type="EMBL" id="MFC7319226.1"/>
    </source>
</evidence>
<protein>
    <submittedName>
        <fullName evidence="2">Alkaline phosphatase family protein</fullName>
    </submittedName>
</protein>
<comment type="caution">
    <text evidence="2">The sequence shown here is derived from an EMBL/GenBank/DDBJ whole genome shotgun (WGS) entry which is preliminary data.</text>
</comment>
<dbReference type="GeneID" id="79317963"/>
<organism evidence="2 3">
    <name type="scientific">Halomarina halobia</name>
    <dbReference type="NCBI Taxonomy" id="3033386"/>
    <lineage>
        <taxon>Archaea</taxon>
        <taxon>Methanobacteriati</taxon>
        <taxon>Methanobacteriota</taxon>
        <taxon>Stenosarchaea group</taxon>
        <taxon>Halobacteria</taxon>
        <taxon>Halobacteriales</taxon>
        <taxon>Natronomonadaceae</taxon>
        <taxon>Halomarina</taxon>
    </lineage>
</organism>
<name>A0ABD6AGF2_9EURY</name>
<dbReference type="InterPro" id="IPR017850">
    <property type="entry name" value="Alkaline_phosphatase_core_sf"/>
</dbReference>
<feature type="region of interest" description="Disordered" evidence="1">
    <location>
        <begin position="517"/>
        <end position="540"/>
    </location>
</feature>
<reference evidence="2 3" key="1">
    <citation type="journal article" date="2019" name="Int. J. Syst. Evol. Microbiol.">
        <title>The Global Catalogue of Microorganisms (GCM) 10K type strain sequencing project: providing services to taxonomists for standard genome sequencing and annotation.</title>
        <authorList>
            <consortium name="The Broad Institute Genomics Platform"/>
            <consortium name="The Broad Institute Genome Sequencing Center for Infectious Disease"/>
            <person name="Wu L."/>
            <person name="Ma J."/>
        </authorList>
    </citation>
    <scope>NUCLEOTIDE SEQUENCE [LARGE SCALE GENOMIC DNA]</scope>
    <source>
        <strain evidence="2 3">PSR21</strain>
    </source>
</reference>
<dbReference type="Proteomes" id="UP001596547">
    <property type="component" value="Unassembled WGS sequence"/>
</dbReference>
<dbReference type="InterPro" id="IPR002591">
    <property type="entry name" value="Phosphodiest/P_Trfase"/>
</dbReference>
<accession>A0ABD6AGF2</accession>
<dbReference type="RefSeq" id="WP_276306823.1">
    <property type="nucleotide sequence ID" value="NZ_CP119994.1"/>
</dbReference>
<dbReference type="AlphaFoldDB" id="A0ABD6AGF2"/>
<dbReference type="SUPFAM" id="SSF53649">
    <property type="entry name" value="Alkaline phosphatase-like"/>
    <property type="match status" value="1"/>
</dbReference>